<keyword evidence="6" id="KW-0752">Steroid biosynthesis</keyword>
<dbReference type="EC" id="2.1.1.-" evidence="6"/>
<feature type="region of interest" description="Disordered" evidence="7">
    <location>
        <begin position="53"/>
        <end position="75"/>
    </location>
</feature>
<gene>
    <name evidence="9" type="ORF">VTL71DRAFT_6343</name>
</gene>
<keyword evidence="2 5" id="KW-0808">Transferase</keyword>
<evidence type="ECO:0000256" key="2">
    <source>
        <dbReference type="ARBA" id="ARBA00022679"/>
    </source>
</evidence>
<accession>A0ABR4BWP6</accession>
<comment type="function">
    <text evidence="6">Catalyzes the transfer of methyl groups from S-adenosyl-methionine to the C-24 of sterols.</text>
</comment>
<keyword evidence="6" id="KW-0443">Lipid metabolism</keyword>
<evidence type="ECO:0000259" key="8">
    <source>
        <dbReference type="PROSITE" id="PS51685"/>
    </source>
</evidence>
<dbReference type="InterPro" id="IPR013705">
    <property type="entry name" value="Sterol_MeTrfase_C"/>
</dbReference>
<dbReference type="PROSITE" id="PS51685">
    <property type="entry name" value="SAM_MT_ERG6_SMT"/>
    <property type="match status" value="1"/>
</dbReference>
<keyword evidence="3 5" id="KW-0949">S-adenosyl-L-methionine</keyword>
<dbReference type="InterPro" id="IPR050447">
    <property type="entry name" value="Erg6_SMT_methyltransf"/>
</dbReference>
<feature type="domain" description="SAM-dependent methyltransferase Erg6/SMT-type" evidence="8">
    <location>
        <begin position="88"/>
        <end position="384"/>
    </location>
</feature>
<keyword evidence="1 5" id="KW-0489">Methyltransferase</keyword>
<keyword evidence="6" id="KW-0753">Steroid metabolism</keyword>
<keyword evidence="6" id="KW-0444">Lipid biosynthesis</keyword>
<dbReference type="InterPro" id="IPR029063">
    <property type="entry name" value="SAM-dependent_MTases_sf"/>
</dbReference>
<organism evidence="9 10">
    <name type="scientific">Oculimacula yallundae</name>
    <dbReference type="NCBI Taxonomy" id="86028"/>
    <lineage>
        <taxon>Eukaryota</taxon>
        <taxon>Fungi</taxon>
        <taxon>Dikarya</taxon>
        <taxon>Ascomycota</taxon>
        <taxon>Pezizomycotina</taxon>
        <taxon>Leotiomycetes</taxon>
        <taxon>Helotiales</taxon>
        <taxon>Ploettnerulaceae</taxon>
        <taxon>Oculimacula</taxon>
    </lineage>
</organism>
<dbReference type="Pfam" id="PF08498">
    <property type="entry name" value="Sterol_MT_C"/>
    <property type="match status" value="1"/>
</dbReference>
<proteinExistence type="inferred from homology"/>
<evidence type="ECO:0000256" key="7">
    <source>
        <dbReference type="SAM" id="MobiDB-lite"/>
    </source>
</evidence>
<sequence length="387" mass="43685">MTQNDSTPTAIDPPSIYAIKDIASVPKFSNRDTGHTKNYDSGLRYRSVWGTDSTSSYNPTTATSDSPETEEAQRISRNAHADKLNEAYYDFITDHYQGGWGNKFHFCGYFRGESWDMAQARHEHHLALSMGMGPKMKVLDIGCGVGGPAREMAKFTGCEVTGVTINDLHVERSNELNKEMGMQDQVRMVKGNFVDLPFEEGGFDQAYATEALCCAPDMLKAYQEAYRVLKPGGKLGMLDWVLTDRYDDGNEKHRKIRNEIERGGAVPHLTTVKAHIDALEKAGFEMIVENDRATDKSNPIGWWTTLDGQKYDGMTWVDKFYCFMLTPPAYNTVWFLWKCLDVLHLCHPARMEALETVSMCVYSCRDGGREGIFSPMHMFVAKKPDIK</sequence>
<dbReference type="EMBL" id="JAZHXI010000017">
    <property type="protein sequence ID" value="KAL2062077.1"/>
    <property type="molecule type" value="Genomic_DNA"/>
</dbReference>
<dbReference type="Proteomes" id="UP001595075">
    <property type="component" value="Unassembled WGS sequence"/>
</dbReference>
<comment type="pathway">
    <text evidence="6">Steroid metabolism.</text>
</comment>
<evidence type="ECO:0000256" key="6">
    <source>
        <dbReference type="RuleBase" id="RU362025"/>
    </source>
</evidence>
<evidence type="ECO:0000256" key="1">
    <source>
        <dbReference type="ARBA" id="ARBA00022603"/>
    </source>
</evidence>
<feature type="compositionally biased region" description="Polar residues" evidence="7">
    <location>
        <begin position="53"/>
        <end position="66"/>
    </location>
</feature>
<name>A0ABR4BWP6_9HELO</name>
<dbReference type="PANTHER" id="PTHR44068">
    <property type="entry name" value="ZGC:194242"/>
    <property type="match status" value="1"/>
</dbReference>
<evidence type="ECO:0000313" key="10">
    <source>
        <dbReference type="Proteomes" id="UP001595075"/>
    </source>
</evidence>
<keyword evidence="10" id="KW-1185">Reference proteome</keyword>
<comment type="similarity">
    <text evidence="4 5 6">Belongs to the class I-like SAM-binding methyltransferase superfamily. Erg6/SMT family.</text>
</comment>
<dbReference type="PANTHER" id="PTHR44068:SF1">
    <property type="entry name" value="HYPOTHETICAL LOC100005854"/>
    <property type="match status" value="1"/>
</dbReference>
<reference evidence="9 10" key="1">
    <citation type="journal article" date="2024" name="Commun. Biol.">
        <title>Comparative genomic analysis of thermophilic fungi reveals convergent evolutionary adaptations and gene losses.</title>
        <authorList>
            <person name="Steindorff A.S."/>
            <person name="Aguilar-Pontes M.V."/>
            <person name="Robinson A.J."/>
            <person name="Andreopoulos B."/>
            <person name="LaButti K."/>
            <person name="Kuo A."/>
            <person name="Mondo S."/>
            <person name="Riley R."/>
            <person name="Otillar R."/>
            <person name="Haridas S."/>
            <person name="Lipzen A."/>
            <person name="Grimwood J."/>
            <person name="Schmutz J."/>
            <person name="Clum A."/>
            <person name="Reid I.D."/>
            <person name="Moisan M.C."/>
            <person name="Butler G."/>
            <person name="Nguyen T.T.M."/>
            <person name="Dewar K."/>
            <person name="Conant G."/>
            <person name="Drula E."/>
            <person name="Henrissat B."/>
            <person name="Hansel C."/>
            <person name="Singer S."/>
            <person name="Hutchinson M.I."/>
            <person name="de Vries R.P."/>
            <person name="Natvig D.O."/>
            <person name="Powell A.J."/>
            <person name="Tsang A."/>
            <person name="Grigoriev I.V."/>
        </authorList>
    </citation>
    <scope>NUCLEOTIDE SEQUENCE [LARGE SCALE GENOMIC DNA]</scope>
    <source>
        <strain evidence="9 10">CBS 494.80</strain>
    </source>
</reference>
<evidence type="ECO:0000256" key="4">
    <source>
        <dbReference type="ARBA" id="ARBA00038188"/>
    </source>
</evidence>
<evidence type="ECO:0000256" key="5">
    <source>
        <dbReference type="PROSITE-ProRule" id="PRU01022"/>
    </source>
</evidence>
<protein>
    <recommendedName>
        <fullName evidence="6">Sterol 24-C-methyltransferase</fullName>
        <ecNumber evidence="6">2.1.1.-</ecNumber>
    </recommendedName>
    <alternativeName>
        <fullName evidence="6">Delta(24)-sterol C-methyltransferase</fullName>
    </alternativeName>
</protein>
<keyword evidence="6" id="KW-1207">Sterol metabolism</keyword>
<keyword evidence="6" id="KW-0756">Sterol biosynthesis</keyword>
<dbReference type="Pfam" id="PF08241">
    <property type="entry name" value="Methyltransf_11"/>
    <property type="match status" value="1"/>
</dbReference>
<dbReference type="InterPro" id="IPR030384">
    <property type="entry name" value="MeTrfase_SMT"/>
</dbReference>
<dbReference type="InterPro" id="IPR013216">
    <property type="entry name" value="Methyltransf_11"/>
</dbReference>
<dbReference type="SUPFAM" id="SSF53335">
    <property type="entry name" value="S-adenosyl-L-methionine-dependent methyltransferases"/>
    <property type="match status" value="1"/>
</dbReference>
<dbReference type="CDD" id="cd02440">
    <property type="entry name" value="AdoMet_MTases"/>
    <property type="match status" value="1"/>
</dbReference>
<evidence type="ECO:0000256" key="3">
    <source>
        <dbReference type="ARBA" id="ARBA00022691"/>
    </source>
</evidence>
<dbReference type="Gene3D" id="3.40.50.150">
    <property type="entry name" value="Vaccinia Virus protein VP39"/>
    <property type="match status" value="1"/>
</dbReference>
<comment type="caution">
    <text evidence="9">The sequence shown here is derived from an EMBL/GenBank/DDBJ whole genome shotgun (WGS) entry which is preliminary data.</text>
</comment>
<evidence type="ECO:0000313" key="9">
    <source>
        <dbReference type="EMBL" id="KAL2062077.1"/>
    </source>
</evidence>